<dbReference type="Pfam" id="PF02350">
    <property type="entry name" value="Epimerase_2"/>
    <property type="match status" value="1"/>
</dbReference>
<feature type="region of interest" description="Disordered" evidence="2">
    <location>
        <begin position="318"/>
        <end position="344"/>
    </location>
</feature>
<evidence type="ECO:0000313" key="4">
    <source>
        <dbReference type="EMBL" id="XCM77469.1"/>
    </source>
</evidence>
<dbReference type="Gene3D" id="3.40.50.2000">
    <property type="entry name" value="Glycogen Phosphorylase B"/>
    <property type="match status" value="2"/>
</dbReference>
<protein>
    <submittedName>
        <fullName evidence="4">UDP-N-acetylglucosamine 2-epimerase (Non-hydrolyzing)</fullName>
        <ecNumber evidence="4">5.1.3.14</ecNumber>
    </submittedName>
</protein>
<dbReference type="PANTHER" id="PTHR43174">
    <property type="entry name" value="UDP-N-ACETYLGLUCOSAMINE 2-EPIMERASE"/>
    <property type="match status" value="1"/>
</dbReference>
<gene>
    <name evidence="4" type="primary">wecB</name>
    <name evidence="4" type="ORF">ABWK59_00115</name>
</gene>
<dbReference type="KEGG" id="kcm:ABWK59_00115"/>
<dbReference type="EMBL" id="CP159872">
    <property type="protein sequence ID" value="XCM77469.1"/>
    <property type="molecule type" value="Genomic_DNA"/>
</dbReference>
<name>A0AAU8JMJ7_9ACTN</name>
<comment type="similarity">
    <text evidence="1">Belongs to the UDP-N-acetylglucosamine 2-epimerase family.</text>
</comment>
<dbReference type="InterPro" id="IPR003331">
    <property type="entry name" value="UDP_GlcNAc_Epimerase_2_dom"/>
</dbReference>
<evidence type="ECO:0000256" key="2">
    <source>
        <dbReference type="SAM" id="MobiDB-lite"/>
    </source>
</evidence>
<accession>A0AAU8JMJ7</accession>
<feature type="domain" description="UDP-N-acetylglucosamine 2-epimerase" evidence="3">
    <location>
        <begin position="28"/>
        <end position="351"/>
    </location>
</feature>
<evidence type="ECO:0000259" key="3">
    <source>
        <dbReference type="Pfam" id="PF02350"/>
    </source>
</evidence>
<dbReference type="GO" id="GO:0008761">
    <property type="term" value="F:UDP-N-acetylglucosamine 2-epimerase activity"/>
    <property type="evidence" value="ECO:0007669"/>
    <property type="project" value="UniProtKB-EC"/>
</dbReference>
<dbReference type="NCBIfam" id="TIGR00236">
    <property type="entry name" value="wecB"/>
    <property type="match status" value="1"/>
</dbReference>
<dbReference type="CDD" id="cd03786">
    <property type="entry name" value="GTB_UDP-GlcNAc_2-Epimerase"/>
    <property type="match status" value="1"/>
</dbReference>
<dbReference type="PANTHER" id="PTHR43174:SF1">
    <property type="entry name" value="UDP-N-ACETYLGLUCOSAMINE 2-EPIMERASE"/>
    <property type="match status" value="1"/>
</dbReference>
<dbReference type="SUPFAM" id="SSF53756">
    <property type="entry name" value="UDP-Glycosyltransferase/glycogen phosphorylase"/>
    <property type="match status" value="1"/>
</dbReference>
<reference evidence="4" key="1">
    <citation type="submission" date="2024-06" db="EMBL/GenBank/DDBJ databases">
        <title>The genome sequences of Kitasatospora sp. strain HUAS MG31.</title>
        <authorList>
            <person name="Mo P."/>
        </authorList>
    </citation>
    <scope>NUCLEOTIDE SEQUENCE</scope>
    <source>
        <strain evidence="4">HUAS MG31</strain>
    </source>
</reference>
<keyword evidence="1 4" id="KW-0413">Isomerase</keyword>
<dbReference type="InterPro" id="IPR029767">
    <property type="entry name" value="WecB-like"/>
</dbReference>
<dbReference type="RefSeq" id="WP_354637085.1">
    <property type="nucleotide sequence ID" value="NZ_CP159872.1"/>
</dbReference>
<organism evidence="4">
    <name type="scientific">Kitasatospora camelliae</name>
    <dbReference type="NCBI Taxonomy" id="3156397"/>
    <lineage>
        <taxon>Bacteria</taxon>
        <taxon>Bacillati</taxon>
        <taxon>Actinomycetota</taxon>
        <taxon>Actinomycetes</taxon>
        <taxon>Kitasatosporales</taxon>
        <taxon>Streptomycetaceae</taxon>
        <taxon>Kitasatospora</taxon>
    </lineage>
</organism>
<dbReference type="EC" id="5.1.3.14" evidence="4"/>
<evidence type="ECO:0000256" key="1">
    <source>
        <dbReference type="RuleBase" id="RU003513"/>
    </source>
</evidence>
<proteinExistence type="inferred from homology"/>
<dbReference type="AlphaFoldDB" id="A0AAU8JMJ7"/>
<sequence>MKVLSVVGTRPQLVKLAPIAWELAARGDDHLIAHTGQHYDPLLSQSLLDDLDLPAPDVNLEAGSAPHAEQTARMLTGLAPVLAHARPDWVLTYGDTNSTLAATLAAAAQDLPIAHVEAGLRSYDRRMPEERNRIVADHLADLLLAPTAAAMANLTAEGLAARAVHVGDLMLDTLKAVTHPSTGPRGHQRPPFLTDHPGPYLLATVHRQATTDDPERLAAVVAALAACPQPVWLPVHPRLAARCRTFGIDLTRGTLHPVDPLPYRSMITALAGASGLITDSGGLQKEALALGVPCCTLRTETEWPETLHDGWNVLVPDPRDLPAAASRPRPAGPPPSPFGDGRAAARIIDALAPRTVPAAPAAPLLTR</sequence>